<keyword evidence="3" id="KW-0732">Signal</keyword>
<evidence type="ECO:0008006" key="7">
    <source>
        <dbReference type="Google" id="ProtNLM"/>
    </source>
</evidence>
<dbReference type="NCBIfam" id="NF041240">
    <property type="entry name" value="YebF_not_Cmi"/>
    <property type="match status" value="1"/>
</dbReference>
<dbReference type="Proteomes" id="UP000532204">
    <property type="component" value="Unassembled WGS sequence"/>
</dbReference>
<dbReference type="AlphaFoldDB" id="A0A0D8W647"/>
<proteinExistence type="predicted"/>
<feature type="signal peptide" evidence="3">
    <location>
        <begin position="1"/>
        <end position="20"/>
    </location>
</feature>
<protein>
    <recommendedName>
        <fullName evidence="7">Protein YebF</fullName>
    </recommendedName>
</protein>
<name>A0A0D8W647_ECOLX</name>
<dbReference type="Proteomes" id="UP000859822">
    <property type="component" value="Unassembled WGS sequence"/>
</dbReference>
<evidence type="ECO:0000256" key="2">
    <source>
        <dbReference type="PROSITE-ProRule" id="PRU01323"/>
    </source>
</evidence>
<organism evidence="4 6">
    <name type="scientific">Escherichia coli</name>
    <dbReference type="NCBI Taxonomy" id="562"/>
    <lineage>
        <taxon>Bacteria</taxon>
        <taxon>Pseudomonadati</taxon>
        <taxon>Pseudomonadota</taxon>
        <taxon>Gammaproteobacteria</taxon>
        <taxon>Enterobacterales</taxon>
        <taxon>Enterobacteriaceae</taxon>
        <taxon>Escherichia</taxon>
    </lineage>
</organism>
<dbReference type="PROSITE" id="PS51979">
    <property type="entry name" value="YEBF_CMI"/>
    <property type="match status" value="1"/>
</dbReference>
<dbReference type="Gene3D" id="3.10.450.300">
    <property type="entry name" value="YebF/Colicin-M immunity protein"/>
    <property type="match status" value="1"/>
</dbReference>
<comment type="caution">
    <text evidence="4">The sequence shown here is derived from an EMBL/GenBank/DDBJ whole genome shotgun (WGS) entry which is preliminary data.</text>
</comment>
<evidence type="ECO:0000256" key="3">
    <source>
        <dbReference type="SAM" id="SignalP"/>
    </source>
</evidence>
<dbReference type="EMBL" id="DABUHV010000025">
    <property type="protein sequence ID" value="HAN4355408.1"/>
    <property type="molecule type" value="Genomic_DNA"/>
</dbReference>
<dbReference type="InterPro" id="IPR038703">
    <property type="entry name" value="YebF/Cmi_sf"/>
</dbReference>
<feature type="chain" id="PRO_5044053754" description="Protein YebF" evidence="3">
    <location>
        <begin position="21"/>
        <end position="117"/>
    </location>
</feature>
<evidence type="ECO:0000313" key="6">
    <source>
        <dbReference type="Proteomes" id="UP000532204"/>
    </source>
</evidence>
<accession>A0A0D8W647</accession>
<reference evidence="5" key="3">
    <citation type="submission" date="2020-09" db="EMBL/GenBank/DDBJ databases">
        <authorList>
            <consortium name="NCBI Pathogen Detection Project"/>
        </authorList>
    </citation>
    <scope>NUCLEOTIDE SEQUENCE</scope>
    <source>
        <strain evidence="5">489-16</strain>
    </source>
</reference>
<evidence type="ECO:0000313" key="4">
    <source>
        <dbReference type="EMBL" id="EFC9752873.1"/>
    </source>
</evidence>
<keyword evidence="1" id="KW-1015">Disulfide bond</keyword>
<reference evidence="4 6" key="2">
    <citation type="submission" date="2019-05" db="EMBL/GenBank/DDBJ databases">
        <authorList>
            <consortium name="NARMS: The National Antimicrobial Resistance Monitoring System"/>
        </authorList>
    </citation>
    <scope>NUCLEOTIDE SEQUENCE [LARGE SCALE GENOMIC DNA]</scope>
    <source>
        <strain evidence="4 6">CVM N18EC122</strain>
    </source>
</reference>
<reference evidence="5" key="1">
    <citation type="journal article" date="2018" name="Genome Biol.">
        <title>SKESA: strategic k-mer extension for scrupulous assemblies.</title>
        <authorList>
            <person name="Souvorov A."/>
            <person name="Agarwala R."/>
            <person name="Lipman D.J."/>
        </authorList>
    </citation>
    <scope>NUCLEOTIDE SEQUENCE</scope>
    <source>
        <strain evidence="5">489-16</strain>
    </source>
</reference>
<dbReference type="RefSeq" id="WP_045146775.1">
    <property type="nucleotide sequence ID" value="NZ_CAJZON010000078.1"/>
</dbReference>
<dbReference type="EMBL" id="AASEBA010000148">
    <property type="protein sequence ID" value="EFC9752873.1"/>
    <property type="molecule type" value="Genomic_DNA"/>
</dbReference>
<evidence type="ECO:0000256" key="1">
    <source>
        <dbReference type="ARBA" id="ARBA00023157"/>
    </source>
</evidence>
<gene>
    <name evidence="4" type="ORF">E6D34_27495</name>
    <name evidence="5" type="ORF">IFC14_003907</name>
</gene>
<evidence type="ECO:0000313" key="5">
    <source>
        <dbReference type="EMBL" id="HAN4355408.1"/>
    </source>
</evidence>
<sequence length="117" mass="13142">MNKALSSILLIFGICTSSLAAEKNRTVSFPRCEGQEASTVAASVKRDYLQKQVLQWKDDQEILGQLRPVVWVNLREPVNKGDNVITVHLTARGKKADIQYRVRVDCKNGSATWQRQG</sequence>
<comment type="caution">
    <text evidence="2">Lacks conserved residue(s) required for the propagation of feature annotation.</text>
</comment>
<dbReference type="Pfam" id="PF13995">
    <property type="entry name" value="YebF"/>
    <property type="match status" value="1"/>
</dbReference>
<dbReference type="InterPro" id="IPR025603">
    <property type="entry name" value="YebF/ColM_immunity"/>
</dbReference>